<feature type="signal peptide" evidence="1">
    <location>
        <begin position="1"/>
        <end position="16"/>
    </location>
</feature>
<accession>A0A314Z6A2</accession>
<protein>
    <submittedName>
        <fullName evidence="2">Uncharacterized protein</fullName>
    </submittedName>
</protein>
<proteinExistence type="predicted"/>
<reference evidence="2 3" key="1">
    <citation type="submission" date="2018-02" db="EMBL/GenBank/DDBJ databases">
        <title>Draft genome of wild Prunus yedoensis var. nudiflora.</title>
        <authorList>
            <person name="Baek S."/>
            <person name="Kim J.-H."/>
            <person name="Choi K."/>
            <person name="Kim G.-B."/>
            <person name="Cho A."/>
            <person name="Jang H."/>
            <person name="Shin C.-H."/>
            <person name="Yu H.-J."/>
            <person name="Mun J.-H."/>
        </authorList>
    </citation>
    <scope>NUCLEOTIDE SEQUENCE [LARGE SCALE GENOMIC DNA]</scope>
    <source>
        <strain evidence="3">cv. Jeju island</strain>
        <tissue evidence="2">Leaf</tissue>
    </source>
</reference>
<evidence type="ECO:0000313" key="3">
    <source>
        <dbReference type="Proteomes" id="UP000250321"/>
    </source>
</evidence>
<organism evidence="2 3">
    <name type="scientific">Prunus yedoensis var. nudiflora</name>
    <dbReference type="NCBI Taxonomy" id="2094558"/>
    <lineage>
        <taxon>Eukaryota</taxon>
        <taxon>Viridiplantae</taxon>
        <taxon>Streptophyta</taxon>
        <taxon>Embryophyta</taxon>
        <taxon>Tracheophyta</taxon>
        <taxon>Spermatophyta</taxon>
        <taxon>Magnoliopsida</taxon>
        <taxon>eudicotyledons</taxon>
        <taxon>Gunneridae</taxon>
        <taxon>Pentapetalae</taxon>
        <taxon>rosids</taxon>
        <taxon>fabids</taxon>
        <taxon>Rosales</taxon>
        <taxon>Rosaceae</taxon>
        <taxon>Amygdaloideae</taxon>
        <taxon>Amygdaleae</taxon>
        <taxon>Prunus</taxon>
    </lineage>
</organism>
<dbReference type="AlphaFoldDB" id="A0A314Z6A2"/>
<feature type="chain" id="PRO_5016369510" evidence="1">
    <location>
        <begin position="17"/>
        <end position="156"/>
    </location>
</feature>
<keyword evidence="3" id="KW-1185">Reference proteome</keyword>
<name>A0A314Z6A2_PRUYE</name>
<comment type="caution">
    <text evidence="2">The sequence shown here is derived from an EMBL/GenBank/DDBJ whole genome shotgun (WGS) entry which is preliminary data.</text>
</comment>
<evidence type="ECO:0000256" key="1">
    <source>
        <dbReference type="SAM" id="SignalP"/>
    </source>
</evidence>
<evidence type="ECO:0000313" key="2">
    <source>
        <dbReference type="EMBL" id="PQP97265.1"/>
    </source>
</evidence>
<gene>
    <name evidence="2" type="ORF">Pyn_18839</name>
</gene>
<dbReference type="Proteomes" id="UP000250321">
    <property type="component" value="Unassembled WGS sequence"/>
</dbReference>
<dbReference type="EMBL" id="PJQY01001989">
    <property type="protein sequence ID" value="PQP97265.1"/>
    <property type="molecule type" value="Genomic_DNA"/>
</dbReference>
<keyword evidence="1" id="KW-0732">Signal</keyword>
<sequence length="156" mass="16590">MFTFMLVAWNWKFLVTDDLNIICVHLQVTESSIIINGCAQVLAFVVETLYKSSEGKKRSTRKEAEGSSQLLESSIITLYSGGDASCKATSNAGAWPGKKAALSPKSISSAHNRPWQGVGPISLGKPTSKIGLGCCPQAADVSAGPPAHRNQRLQAT</sequence>